<evidence type="ECO:0000256" key="10">
    <source>
        <dbReference type="ARBA" id="ARBA00032062"/>
    </source>
</evidence>
<evidence type="ECO:0000256" key="7">
    <source>
        <dbReference type="ARBA" id="ARBA00022824"/>
    </source>
</evidence>
<feature type="transmembrane region" description="Helical" evidence="11">
    <location>
        <begin position="38"/>
        <end position="59"/>
    </location>
</feature>
<dbReference type="EMBL" id="LT795068">
    <property type="protein sequence ID" value="SJX65001.1"/>
    <property type="molecule type" value="Genomic_DNA"/>
</dbReference>
<evidence type="ECO:0000256" key="3">
    <source>
        <dbReference type="ARBA" id="ARBA00009731"/>
    </source>
</evidence>
<evidence type="ECO:0000256" key="8">
    <source>
        <dbReference type="ARBA" id="ARBA00022989"/>
    </source>
</evidence>
<dbReference type="GO" id="GO:0043541">
    <property type="term" value="C:UDP-N-acetylglucosamine transferase complex"/>
    <property type="evidence" value="ECO:0007669"/>
    <property type="project" value="TreeGrafter"/>
</dbReference>
<organism evidence="12 13">
    <name type="scientific">Sporisorium reilianum f. sp. reilianum</name>
    <dbReference type="NCBI Taxonomy" id="72559"/>
    <lineage>
        <taxon>Eukaryota</taxon>
        <taxon>Fungi</taxon>
        <taxon>Dikarya</taxon>
        <taxon>Basidiomycota</taxon>
        <taxon>Ustilaginomycotina</taxon>
        <taxon>Ustilaginomycetes</taxon>
        <taxon>Ustilaginales</taxon>
        <taxon>Ustilaginaceae</taxon>
        <taxon>Sporisorium</taxon>
    </lineage>
</organism>
<evidence type="ECO:0000256" key="6">
    <source>
        <dbReference type="ARBA" id="ARBA00022692"/>
    </source>
</evidence>
<keyword evidence="8 11" id="KW-1133">Transmembrane helix</keyword>
<dbReference type="Proteomes" id="UP000239563">
    <property type="component" value="Chromosome XV"/>
</dbReference>
<protein>
    <recommendedName>
        <fullName evidence="5 11">UDP-N-acetylglucosamine transferase subunit ALG14</fullName>
    </recommendedName>
    <alternativeName>
        <fullName evidence="10 11">Asparagine-linked glycosylation protein 14</fullName>
    </alternativeName>
</protein>
<evidence type="ECO:0000256" key="1">
    <source>
        <dbReference type="ARBA" id="ARBA00004389"/>
    </source>
</evidence>
<keyword evidence="12" id="KW-0808">Transferase</keyword>
<evidence type="ECO:0000256" key="9">
    <source>
        <dbReference type="ARBA" id="ARBA00023136"/>
    </source>
</evidence>
<proteinExistence type="inferred from homology"/>
<evidence type="ECO:0000313" key="12">
    <source>
        <dbReference type="EMBL" id="SJX65001.1"/>
    </source>
</evidence>
<dbReference type="Gene3D" id="3.40.50.2000">
    <property type="entry name" value="Glycogen Phosphorylase B"/>
    <property type="match status" value="1"/>
</dbReference>
<name>A0A2N8UJI0_9BASI</name>
<dbReference type="GO" id="GO:0006488">
    <property type="term" value="P:dolichol-linked oligosaccharide biosynthetic process"/>
    <property type="evidence" value="ECO:0007669"/>
    <property type="project" value="InterPro"/>
</dbReference>
<evidence type="ECO:0000256" key="5">
    <source>
        <dbReference type="ARBA" id="ARBA00017467"/>
    </source>
</evidence>
<evidence type="ECO:0000256" key="2">
    <source>
        <dbReference type="ARBA" id="ARBA00004590"/>
    </source>
</evidence>
<keyword evidence="9 11" id="KW-0472">Membrane</keyword>
<sequence length="290" mass="31822">MDDLAQRYEAAKLHLQRPINEVLPPRLLLHLIPPLPPLRYVVSVLALALLLLLRIWWILPARKSRLSKQPAESKTTETGGSCTVAVFLGSGGHTTELLQLVSALPTDRYSQRIYLVSSGDRFSLEKAKDLEGRLASTVDKRNDSSTAQMIQIPRARKVHQSFLTTPSTLAGSIAFCVDRVALRPLLQRLSQSTGGKGSQGLLADVILMNGPGTCVPIVASVYLLRILALPSPKLIYVESFARVKSLSLTAKLIRPFVDRFVLQWPRDASAVPPPTRATATTNTVYSGWLV</sequence>
<evidence type="ECO:0000313" key="13">
    <source>
        <dbReference type="Proteomes" id="UP000239563"/>
    </source>
</evidence>
<comment type="similarity">
    <text evidence="3 11">Belongs to the ALG14 family.</text>
</comment>
<keyword evidence="7 11" id="KW-0256">Endoplasmic reticulum</keyword>
<dbReference type="GO" id="GO:0004577">
    <property type="term" value="F:N-acetylglucosaminyldiphosphodolichol N-acetylglucosaminyltransferase activity"/>
    <property type="evidence" value="ECO:0007669"/>
    <property type="project" value="TreeGrafter"/>
</dbReference>
<evidence type="ECO:0000256" key="11">
    <source>
        <dbReference type="RuleBase" id="RU362127"/>
    </source>
</evidence>
<dbReference type="AlphaFoldDB" id="A0A2N8UJI0"/>
<dbReference type="GO" id="GO:0031965">
    <property type="term" value="C:nuclear membrane"/>
    <property type="evidence" value="ECO:0007669"/>
    <property type="project" value="UniProtKB-SubCell"/>
</dbReference>
<accession>A0A2N8UJI0</accession>
<reference evidence="12 13" key="1">
    <citation type="submission" date="2017-02" db="EMBL/GenBank/DDBJ databases">
        <authorList>
            <person name="Peterson S.W."/>
        </authorList>
    </citation>
    <scope>NUCLEOTIDE SEQUENCE [LARGE SCALE GENOMIC DNA]</scope>
    <source>
        <strain evidence="12 13">SRS1_H2-8</strain>
    </source>
</reference>
<dbReference type="PANTHER" id="PTHR12154">
    <property type="entry name" value="GLYCOSYL TRANSFERASE-RELATED"/>
    <property type="match status" value="1"/>
</dbReference>
<comment type="subunit">
    <text evidence="4 11">Heterodimer with ALG13 to form a functional enzyme.</text>
</comment>
<dbReference type="PANTHER" id="PTHR12154:SF4">
    <property type="entry name" value="UDP-N-ACETYLGLUCOSAMINE TRANSFERASE SUBUNIT ALG14 HOMOLOG"/>
    <property type="match status" value="1"/>
</dbReference>
<comment type="function">
    <text evidence="11">Involved in protein N-glycosylation. Essential for the second step of the dolichol-linked oligosaccharide pathway. Anchors the catalytic subunit ALG13 to the ER.</text>
</comment>
<dbReference type="InterPro" id="IPR013969">
    <property type="entry name" value="Oligosacch_biosynth_Alg14"/>
</dbReference>
<keyword evidence="6 11" id="KW-0812">Transmembrane</keyword>
<comment type="subcellular location">
    <subcellularLocation>
        <location evidence="1 11">Endoplasmic reticulum membrane</location>
        <topology evidence="1 11">Single-pass membrane protein</topology>
    </subcellularLocation>
    <subcellularLocation>
        <location evidence="2">Nucleus membrane</location>
        <topology evidence="2">Single-pass membrane protein</topology>
    </subcellularLocation>
</comment>
<gene>
    <name evidence="11" type="primary">ALG14</name>
    <name evidence="12" type="ORF">SRS1_15828</name>
</gene>
<evidence type="ECO:0000256" key="4">
    <source>
        <dbReference type="ARBA" id="ARBA00011335"/>
    </source>
</evidence>
<dbReference type="Pfam" id="PF08660">
    <property type="entry name" value="Alg14"/>
    <property type="match status" value="1"/>
</dbReference>